<keyword evidence="4 5" id="KW-0472">Membrane</keyword>
<reference evidence="7" key="1">
    <citation type="journal article" date="2014" name="Int. J. Syst. Evol. Microbiol.">
        <title>Complete genome sequence of Corynebacterium casei LMG S-19264T (=DSM 44701T), isolated from a smear-ripened cheese.</title>
        <authorList>
            <consortium name="US DOE Joint Genome Institute (JGI-PGF)"/>
            <person name="Walter F."/>
            <person name="Albersmeier A."/>
            <person name="Kalinowski J."/>
            <person name="Ruckert C."/>
        </authorList>
    </citation>
    <scope>NUCLEOTIDE SEQUENCE</scope>
    <source>
        <strain evidence="7">CGMCC 1.12997</strain>
    </source>
</reference>
<feature type="transmembrane region" description="Helical" evidence="5">
    <location>
        <begin position="21"/>
        <end position="39"/>
    </location>
</feature>
<dbReference type="PANTHER" id="PTHR13377:SF3">
    <property type="entry name" value="TRANSMEMBRANE PROTEIN 115"/>
    <property type="match status" value="1"/>
</dbReference>
<feature type="transmembrane region" description="Helical" evidence="5">
    <location>
        <begin position="164"/>
        <end position="182"/>
    </location>
</feature>
<dbReference type="RefSeq" id="WP_188552418.1">
    <property type="nucleotide sequence ID" value="NZ_BMGT01000001.1"/>
</dbReference>
<protein>
    <recommendedName>
        <fullName evidence="6">Peptidase S54 rhomboid domain-containing protein</fullName>
    </recommendedName>
</protein>
<sequence length="275" mass="31426">MARPGPMSLALPPFAGATRRLVFANLIAFFGFAVFGWAAPRPIGILLGHLALVPAAVFRGEVWQLFTYGFLPMGILGTLFAMLTLWFIGAYLEDLRGSRWLMELYLFSTAAGGLLAALLTLVHLFGLRPELITLGAWSPIFALMVAFSVIAGDQEILFFFFVRMKAKYLVWIYIVLCIAILLKGDDRFGALTELSGALMGYVYTKFAPRRGMALGMSERYFGVRNDYYRWKRRRAAKKFEVYMRKQNREVHFDKDGRYIDPDELRKDPNDKRWMN</sequence>
<gene>
    <name evidence="7" type="ORF">GCM10011585_03290</name>
</gene>
<keyword evidence="2 5" id="KW-0812">Transmembrane</keyword>
<feature type="domain" description="Peptidase S54 rhomboid" evidence="6">
    <location>
        <begin position="60"/>
        <end position="205"/>
    </location>
</feature>
<evidence type="ECO:0000259" key="6">
    <source>
        <dbReference type="Pfam" id="PF01694"/>
    </source>
</evidence>
<dbReference type="GO" id="GO:0006890">
    <property type="term" value="P:retrograde vesicle-mediated transport, Golgi to endoplasmic reticulum"/>
    <property type="evidence" value="ECO:0007669"/>
    <property type="project" value="InterPro"/>
</dbReference>
<dbReference type="GO" id="GO:0016020">
    <property type="term" value="C:membrane"/>
    <property type="evidence" value="ECO:0007669"/>
    <property type="project" value="UniProtKB-SubCell"/>
</dbReference>
<evidence type="ECO:0000256" key="4">
    <source>
        <dbReference type="ARBA" id="ARBA00023136"/>
    </source>
</evidence>
<dbReference type="InterPro" id="IPR035952">
    <property type="entry name" value="Rhomboid-like_sf"/>
</dbReference>
<dbReference type="Gene3D" id="1.20.1540.10">
    <property type="entry name" value="Rhomboid-like"/>
    <property type="match status" value="1"/>
</dbReference>
<dbReference type="Pfam" id="PF01694">
    <property type="entry name" value="Rhomboid"/>
    <property type="match status" value="1"/>
</dbReference>
<evidence type="ECO:0000313" key="8">
    <source>
        <dbReference type="Proteomes" id="UP000647241"/>
    </source>
</evidence>
<keyword evidence="3 5" id="KW-1133">Transmembrane helix</keyword>
<reference evidence="7" key="2">
    <citation type="submission" date="2020-09" db="EMBL/GenBank/DDBJ databases">
        <authorList>
            <person name="Sun Q."/>
            <person name="Zhou Y."/>
        </authorList>
    </citation>
    <scope>NUCLEOTIDE SEQUENCE</scope>
    <source>
        <strain evidence="7">CGMCC 1.12997</strain>
    </source>
</reference>
<dbReference type="PANTHER" id="PTHR13377">
    <property type="entry name" value="PLACENTAL PROTEIN 6"/>
    <property type="match status" value="1"/>
</dbReference>
<comment type="subcellular location">
    <subcellularLocation>
        <location evidence="1">Membrane</location>
        <topology evidence="1">Multi-pass membrane protein</topology>
    </subcellularLocation>
</comment>
<proteinExistence type="predicted"/>
<dbReference type="Proteomes" id="UP000647241">
    <property type="component" value="Unassembled WGS sequence"/>
</dbReference>
<keyword evidence="8" id="KW-1185">Reference proteome</keyword>
<evidence type="ECO:0000313" key="7">
    <source>
        <dbReference type="EMBL" id="GGG65010.1"/>
    </source>
</evidence>
<name>A0A917H1Z1_9BACT</name>
<evidence type="ECO:0000256" key="5">
    <source>
        <dbReference type="SAM" id="Phobius"/>
    </source>
</evidence>
<comment type="caution">
    <text evidence="7">The sequence shown here is derived from an EMBL/GenBank/DDBJ whole genome shotgun (WGS) entry which is preliminary data.</text>
</comment>
<evidence type="ECO:0000256" key="1">
    <source>
        <dbReference type="ARBA" id="ARBA00004141"/>
    </source>
</evidence>
<organism evidence="7 8">
    <name type="scientific">Edaphobacter dinghuensis</name>
    <dbReference type="NCBI Taxonomy" id="1560005"/>
    <lineage>
        <taxon>Bacteria</taxon>
        <taxon>Pseudomonadati</taxon>
        <taxon>Acidobacteriota</taxon>
        <taxon>Terriglobia</taxon>
        <taxon>Terriglobales</taxon>
        <taxon>Acidobacteriaceae</taxon>
        <taxon>Edaphobacter</taxon>
    </lineage>
</organism>
<dbReference type="GO" id="GO:0004252">
    <property type="term" value="F:serine-type endopeptidase activity"/>
    <property type="evidence" value="ECO:0007669"/>
    <property type="project" value="InterPro"/>
</dbReference>
<accession>A0A917H1Z1</accession>
<dbReference type="EMBL" id="BMGT01000001">
    <property type="protein sequence ID" value="GGG65010.1"/>
    <property type="molecule type" value="Genomic_DNA"/>
</dbReference>
<feature type="transmembrane region" description="Helical" evidence="5">
    <location>
        <begin position="70"/>
        <end position="92"/>
    </location>
</feature>
<dbReference type="SUPFAM" id="SSF144091">
    <property type="entry name" value="Rhomboid-like"/>
    <property type="match status" value="1"/>
</dbReference>
<evidence type="ECO:0000256" key="3">
    <source>
        <dbReference type="ARBA" id="ARBA00022989"/>
    </source>
</evidence>
<dbReference type="InterPro" id="IPR013861">
    <property type="entry name" value="TMEM115/Pdh1/Rbl19"/>
</dbReference>
<evidence type="ECO:0000256" key="2">
    <source>
        <dbReference type="ARBA" id="ARBA00022692"/>
    </source>
</evidence>
<feature type="transmembrane region" description="Helical" evidence="5">
    <location>
        <begin position="104"/>
        <end position="125"/>
    </location>
</feature>
<feature type="transmembrane region" description="Helical" evidence="5">
    <location>
        <begin position="131"/>
        <end position="152"/>
    </location>
</feature>
<dbReference type="AlphaFoldDB" id="A0A917H1Z1"/>
<dbReference type="InterPro" id="IPR022764">
    <property type="entry name" value="Peptidase_S54_rhomboid_dom"/>
</dbReference>